<dbReference type="InterPro" id="IPR051333">
    <property type="entry name" value="CLIP_Serine_Protease"/>
</dbReference>
<dbReference type="CDD" id="cd00190">
    <property type="entry name" value="Tryp_SPc"/>
    <property type="match status" value="1"/>
</dbReference>
<dbReference type="InterPro" id="IPR043504">
    <property type="entry name" value="Peptidase_S1_PA_chymotrypsin"/>
</dbReference>
<dbReference type="eggNOG" id="KOG3627">
    <property type="taxonomic scope" value="Eukaryota"/>
</dbReference>
<dbReference type="SUPFAM" id="SSF50494">
    <property type="entry name" value="Trypsin-like serine proteases"/>
    <property type="match status" value="1"/>
</dbReference>
<dbReference type="InterPro" id="IPR001254">
    <property type="entry name" value="Trypsin_dom"/>
</dbReference>
<evidence type="ECO:0000259" key="4">
    <source>
        <dbReference type="PROSITE" id="PS50240"/>
    </source>
</evidence>
<reference evidence="5" key="2">
    <citation type="journal article" date="2007" name="Science">
        <title>Genome sequence of Aedes aegypti, a major arbovirus vector.</title>
        <authorList>
            <person name="Nene V."/>
            <person name="Wortman J.R."/>
            <person name="Lawson D."/>
            <person name="Haas B."/>
            <person name="Kodira C."/>
            <person name="Tu Z.J."/>
            <person name="Loftus B."/>
            <person name="Xi Z."/>
            <person name="Megy K."/>
            <person name="Grabherr M."/>
            <person name="Ren Q."/>
            <person name="Zdobnov E.M."/>
            <person name="Lobo N.F."/>
            <person name="Campbell K.S."/>
            <person name="Brown S.E."/>
            <person name="Bonaldo M.F."/>
            <person name="Zhu J."/>
            <person name="Sinkins S.P."/>
            <person name="Hogenkamp D.G."/>
            <person name="Amedeo P."/>
            <person name="Arensburger P."/>
            <person name="Atkinson P.W."/>
            <person name="Bidwell S."/>
            <person name="Biedler J."/>
            <person name="Birney E."/>
            <person name="Bruggner R.V."/>
            <person name="Costas J."/>
            <person name="Coy M.R."/>
            <person name="Crabtree J."/>
            <person name="Crawford M."/>
            <person name="Debruyn B."/>
            <person name="Decaprio D."/>
            <person name="Eiglmeier K."/>
            <person name="Eisenstadt E."/>
            <person name="El-Dorry H."/>
            <person name="Gelbart W.M."/>
            <person name="Gomes S.L."/>
            <person name="Hammond M."/>
            <person name="Hannick L.I."/>
            <person name="Hogan J.R."/>
            <person name="Holmes M.H."/>
            <person name="Jaffe D."/>
            <person name="Johnston J.S."/>
            <person name="Kennedy R.C."/>
            <person name="Koo H."/>
            <person name="Kravitz S."/>
            <person name="Kriventseva E.V."/>
            <person name="Kulp D."/>
            <person name="Labutti K."/>
            <person name="Lee E."/>
            <person name="Li S."/>
            <person name="Lovin D.D."/>
            <person name="Mao C."/>
            <person name="Mauceli E."/>
            <person name="Menck C.F."/>
            <person name="Miller J.R."/>
            <person name="Montgomery P."/>
            <person name="Mori A."/>
            <person name="Nascimento A.L."/>
            <person name="Naveira H.F."/>
            <person name="Nusbaum C."/>
            <person name="O'leary S."/>
            <person name="Orvis J."/>
            <person name="Pertea M."/>
            <person name="Quesneville H."/>
            <person name="Reidenbach K.R."/>
            <person name="Rogers Y.H."/>
            <person name="Roth C.W."/>
            <person name="Schneider J.R."/>
            <person name="Schatz M."/>
            <person name="Shumway M."/>
            <person name="Stanke M."/>
            <person name="Stinson E.O."/>
            <person name="Tubio J.M."/>
            <person name="Vanzee J.P."/>
            <person name="Verjovski-Almeida S."/>
            <person name="Werner D."/>
            <person name="White O."/>
            <person name="Wyder S."/>
            <person name="Zeng Q."/>
            <person name="Zhao Q."/>
            <person name="Zhao Y."/>
            <person name="Hill C.A."/>
            <person name="Raikhel A.S."/>
            <person name="Soares M.B."/>
            <person name="Knudson D.L."/>
            <person name="Lee N.H."/>
            <person name="Galagan J."/>
            <person name="Salzberg S.L."/>
            <person name="Paulsen I.T."/>
            <person name="Dimopoulos G."/>
            <person name="Collins F.H."/>
            <person name="Birren B."/>
            <person name="Fraser-Liggett C.M."/>
            <person name="Severson D.W."/>
        </authorList>
    </citation>
    <scope>NUCLEOTIDE SEQUENCE [LARGE SCALE GENOMIC DNA]</scope>
    <source>
        <strain evidence="5">Liverpool</strain>
    </source>
</reference>
<dbReference type="GO" id="GO:0006508">
    <property type="term" value="P:proteolysis"/>
    <property type="evidence" value="ECO:0007669"/>
    <property type="project" value="InterPro"/>
</dbReference>
<dbReference type="InterPro" id="IPR031986">
    <property type="entry name" value="GD_N"/>
</dbReference>
<dbReference type="InterPro" id="IPR001314">
    <property type="entry name" value="Peptidase_S1A"/>
</dbReference>
<dbReference type="Pfam" id="PF00089">
    <property type="entry name" value="Trypsin"/>
    <property type="match status" value="1"/>
</dbReference>
<dbReference type="GO" id="GO:0004252">
    <property type="term" value="F:serine-type endopeptidase activity"/>
    <property type="evidence" value="ECO:0007669"/>
    <property type="project" value="InterPro"/>
</dbReference>
<dbReference type="HOGENOM" id="CLU_006842_16_1_1"/>
<keyword evidence="3" id="KW-0732">Signal</keyword>
<dbReference type="PROSITE" id="PS00134">
    <property type="entry name" value="TRYPSIN_HIS"/>
    <property type="match status" value="1"/>
</dbReference>
<dbReference type="PANTHER" id="PTHR24260:SF136">
    <property type="entry name" value="GH08193P-RELATED"/>
    <property type="match status" value="1"/>
</dbReference>
<sequence>MSSQTTSRSASLLALVFTIYGISITHAQYLQSPCPDIFTYQADPNTRQIFGYVEIDNIQVGQTVKLDIALSIAAPVPQSNVGSIALAKSKEEIFNEIVRGNPAQYRVNFPLQNILPSVLSIAVNGQTVCTGNLVQGHQTTINLEHTLYTRLEQTNGNNGFLSNNGGFQGNNQFQNQRPMYTAPPRPTRPPQFSYTEPVTPHTVFMNPITTRRPVPMRTTVAPPTNYACGKQSSSGFNQLSFNGKRVDKGQFPWIVPLFDQVQTQLPTYFCGSTIISNRHLITAAHCIYDSGDFMAADRILAVPGMYNIDNFADENANFAYIDRVFAHNDYIHDDDLNDADIAILRLKQVLVYTQYIIPICLWNESNDLDRVVNQEGLVAGWGVTESGPTTIPTYIKASVVTKRSCWDNVKKMFSLNSRIFCADGHGSAPCNGDSGTGFVLKRGNQYYLRGIVSKGQQDPKTLLCDVTKFAIYTDVAVFRFWIKTIMSQ</sequence>
<protein>
    <submittedName>
        <fullName evidence="5">AAEL006136-PA</fullName>
    </submittedName>
</protein>
<evidence type="ECO:0000256" key="1">
    <source>
        <dbReference type="ARBA" id="ARBA00023157"/>
    </source>
</evidence>
<dbReference type="AlphaFoldDB" id="Q177F2"/>
<dbReference type="STRING" id="7159.Q177F2"/>
<reference evidence="5" key="1">
    <citation type="submission" date="2005-10" db="EMBL/GenBank/DDBJ databases">
        <authorList>
            <person name="Loftus B.J."/>
            <person name="Nene V.M."/>
            <person name="Hannick L.I."/>
            <person name="Bidwell S."/>
            <person name="Haas B."/>
            <person name="Amedeo P."/>
            <person name="Orvis J."/>
            <person name="Wortman J.R."/>
            <person name="White O.R."/>
            <person name="Salzberg S."/>
            <person name="Shumway M."/>
            <person name="Koo H."/>
            <person name="Zhao Y."/>
            <person name="Holmes M."/>
            <person name="Miller J."/>
            <person name="Schatz M."/>
            <person name="Pop M."/>
            <person name="Pai G."/>
            <person name="Utterback T."/>
            <person name="Rogers Y.-H."/>
            <person name="Kravitz S."/>
            <person name="Fraser C.M."/>
        </authorList>
    </citation>
    <scope>NUCLEOTIDE SEQUENCE</scope>
    <source>
        <strain evidence="5">Liverpool</strain>
    </source>
</reference>
<dbReference type="FunFam" id="2.40.10.10:FF:000068">
    <property type="entry name" value="transmembrane protease serine 2"/>
    <property type="match status" value="1"/>
</dbReference>
<feature type="chain" id="PRO_5030175348" evidence="3">
    <location>
        <begin position="28"/>
        <end position="488"/>
    </location>
</feature>
<comment type="similarity">
    <text evidence="2">Belongs to the peptidase S1 family. CLIP subfamily.</text>
</comment>
<feature type="domain" description="Peptidase S1" evidence="4">
    <location>
        <begin position="240"/>
        <end position="487"/>
    </location>
</feature>
<evidence type="ECO:0000256" key="3">
    <source>
        <dbReference type="SAM" id="SignalP"/>
    </source>
</evidence>
<dbReference type="PhylomeDB" id="Q177F2"/>
<dbReference type="OMA" id="VQPNTIC"/>
<accession>Q177F2</accession>
<feature type="signal peptide" evidence="3">
    <location>
        <begin position="1"/>
        <end position="27"/>
    </location>
</feature>
<dbReference type="InterPro" id="IPR009003">
    <property type="entry name" value="Peptidase_S1_PA"/>
</dbReference>
<dbReference type="InterPro" id="IPR018114">
    <property type="entry name" value="TRYPSIN_HIS"/>
</dbReference>
<dbReference type="Gene3D" id="2.40.10.10">
    <property type="entry name" value="Trypsin-like serine proteases"/>
    <property type="match status" value="1"/>
</dbReference>
<evidence type="ECO:0000313" key="6">
    <source>
        <dbReference type="Proteomes" id="UP000682892"/>
    </source>
</evidence>
<dbReference type="EMBL" id="CH477376">
    <property type="protein sequence ID" value="EAT42325.1"/>
    <property type="molecule type" value="Genomic_DNA"/>
</dbReference>
<dbReference type="PANTHER" id="PTHR24260">
    <property type="match status" value="1"/>
</dbReference>
<dbReference type="PRINTS" id="PR00722">
    <property type="entry name" value="CHYMOTRYPSIN"/>
</dbReference>
<dbReference type="Pfam" id="PF16030">
    <property type="entry name" value="GD_N"/>
    <property type="match status" value="1"/>
</dbReference>
<proteinExistence type="inferred from homology"/>
<reference evidence="5" key="3">
    <citation type="submission" date="2012-09" db="EMBL/GenBank/DDBJ databases">
        <authorList>
            <consortium name="VectorBase"/>
        </authorList>
    </citation>
    <scope>NUCLEOTIDE SEQUENCE</scope>
    <source>
        <strain evidence="5">Liverpool</strain>
    </source>
</reference>
<dbReference type="PROSITE" id="PS50240">
    <property type="entry name" value="TRYPSIN_DOM"/>
    <property type="match status" value="1"/>
</dbReference>
<organism evidence="5 6">
    <name type="scientific">Aedes aegypti</name>
    <name type="common">Yellowfever mosquito</name>
    <name type="synonym">Culex aegypti</name>
    <dbReference type="NCBI Taxonomy" id="7159"/>
    <lineage>
        <taxon>Eukaryota</taxon>
        <taxon>Metazoa</taxon>
        <taxon>Ecdysozoa</taxon>
        <taxon>Arthropoda</taxon>
        <taxon>Hexapoda</taxon>
        <taxon>Insecta</taxon>
        <taxon>Pterygota</taxon>
        <taxon>Neoptera</taxon>
        <taxon>Endopterygota</taxon>
        <taxon>Diptera</taxon>
        <taxon>Nematocera</taxon>
        <taxon>Culicoidea</taxon>
        <taxon>Culicidae</taxon>
        <taxon>Culicinae</taxon>
        <taxon>Aedini</taxon>
        <taxon>Aedes</taxon>
        <taxon>Stegomyia</taxon>
    </lineage>
</organism>
<name>Q177F2_AEDAE</name>
<dbReference type="SMART" id="SM00020">
    <property type="entry name" value="Tryp_SPc"/>
    <property type="match status" value="1"/>
</dbReference>
<evidence type="ECO:0000256" key="2">
    <source>
        <dbReference type="ARBA" id="ARBA00024195"/>
    </source>
</evidence>
<dbReference type="PaxDb" id="7159-AAEL006136-PA"/>
<gene>
    <name evidence="5" type="ORF">AaeL_AAEL006136</name>
</gene>
<dbReference type="VEuPathDB" id="VectorBase:AAEL006136"/>
<dbReference type="KEGG" id="aag:5567544"/>
<dbReference type="OrthoDB" id="238681at2759"/>
<keyword evidence="1" id="KW-1015">Disulfide bond</keyword>
<dbReference type="Proteomes" id="UP000682892">
    <property type="component" value="Unassembled WGS sequence"/>
</dbReference>
<evidence type="ECO:0000313" key="5">
    <source>
        <dbReference type="EMBL" id="EAT42325.1"/>
    </source>
</evidence>